<dbReference type="SMART" id="SM00710">
    <property type="entry name" value="PbH1"/>
    <property type="match status" value="4"/>
</dbReference>
<dbReference type="EMBL" id="JBHPKH010000054">
    <property type="protein sequence ID" value="MFC1572946.1"/>
    <property type="molecule type" value="Genomic_DNA"/>
</dbReference>
<name>A0ABV6YKT4_UNCEI</name>
<dbReference type="InterPro" id="IPR012334">
    <property type="entry name" value="Pectin_lyas_fold"/>
</dbReference>
<keyword evidence="4" id="KW-1185">Reference proteome</keyword>
<dbReference type="InterPro" id="IPR006626">
    <property type="entry name" value="PbH1"/>
</dbReference>
<feature type="chain" id="PRO_5046319749" evidence="1">
    <location>
        <begin position="25"/>
        <end position="844"/>
    </location>
</feature>
<protein>
    <submittedName>
        <fullName evidence="3">Right-handed parallel beta-helix repeat-containing protein</fullName>
    </submittedName>
</protein>
<dbReference type="InterPro" id="IPR011050">
    <property type="entry name" value="Pectin_lyase_fold/virulence"/>
</dbReference>
<proteinExistence type="predicted"/>
<dbReference type="PANTHER" id="PTHR11319">
    <property type="entry name" value="G PROTEIN-COUPLED RECEPTOR-RELATED"/>
    <property type="match status" value="1"/>
</dbReference>
<evidence type="ECO:0000313" key="4">
    <source>
        <dbReference type="Proteomes" id="UP001593833"/>
    </source>
</evidence>
<comment type="caution">
    <text evidence="3">The sequence shown here is derived from an EMBL/GenBank/DDBJ whole genome shotgun (WGS) entry which is preliminary data.</text>
</comment>
<accession>A0ABV6YKT4</accession>
<dbReference type="Gene3D" id="2.160.20.10">
    <property type="entry name" value="Single-stranded right-handed beta-helix, Pectin lyase-like"/>
    <property type="match status" value="1"/>
</dbReference>
<feature type="domain" description="Right handed beta helix" evidence="2">
    <location>
        <begin position="544"/>
        <end position="722"/>
    </location>
</feature>
<organism evidence="3 4">
    <name type="scientific">Eiseniibacteriota bacterium</name>
    <dbReference type="NCBI Taxonomy" id="2212470"/>
    <lineage>
        <taxon>Bacteria</taxon>
        <taxon>Candidatus Eiseniibacteriota</taxon>
    </lineage>
</organism>
<dbReference type="PROSITE" id="PS51257">
    <property type="entry name" value="PROKAR_LIPOPROTEIN"/>
    <property type="match status" value="1"/>
</dbReference>
<sequence>MFVNRRTRTLILYALLGSVLLAMAGCDGDNDLTPCVISSVQLDGESPYQWNETIRISWESSGSCEQGVEIHLLVRGEAHETIVPDISSTGDYDWQIRTCPFDDEGELLTGFMIRVVYKGDRSFAESEAFDIDPACMIENVKPDGDDGPFCVDEVVPIAWSSSGCCSSHVKIELIHGSDSLMIAEAAENTGAHGEWKAEQLNGATSGYRIRITDQSGGDQGISAESFTISPVCTIENVNPDGDDGPFCVDEVVPITWRPSTCCSSHVRIELIHGSDSLMIAEAVENTGTYSVWKAEQLNDATSGYRIRITDQRNGTQVTSAESFTIDPACTIEDVSLDPQGPYCLGDAVTVTWSATRCCADTVVIELHVNDAPCVPAITDTVHNGASTHTWIAVQCGALTIDYQIKVSSIGDAASAKSAVFAVGPVTIVGQQNAAFNDIGAALAAAGDGSTLYLADGIFTGTENRDLNIAGKSLEIRSSSGLPEQCVLDCAARVGDPHQLFTVQGDGTHRLVLEGLTIRNSWRAEDVIVGPDTLASAAVCCLSLASIEIHNCTFASNVSRAVSLKTTSSVDLWNCIFQNNGGSGSLGQGGALRVEGSQDVAISECLFAENKGDYGSGATHLRDCSNVRVSRCEFRDNSARHGGAIGLKAADALCNVQVEDSWFVRNGAAVVGGAIRGIGGGSALGLLRCVFAENESNWDQETAYGGGAVYSHNTDVTISECTFYANRTLQAPVQDRGVVVTCRNMDVFSLQRTIITQWTGGDCAVNFTGTGHTVSCTCIYDDEVAEPWACVLAEYRDINGNISLNPLLCDPDDGNVDLRMDSPCVAFSDPNPDCDRIGARDPECR</sequence>
<dbReference type="SUPFAM" id="SSF51126">
    <property type="entry name" value="Pectin lyase-like"/>
    <property type="match status" value="1"/>
</dbReference>
<dbReference type="PANTHER" id="PTHR11319:SF35">
    <property type="entry name" value="OUTER MEMBRANE PROTEIN PMPC-RELATED"/>
    <property type="match status" value="1"/>
</dbReference>
<dbReference type="InterPro" id="IPR039448">
    <property type="entry name" value="Beta_helix"/>
</dbReference>
<evidence type="ECO:0000259" key="2">
    <source>
        <dbReference type="Pfam" id="PF13229"/>
    </source>
</evidence>
<gene>
    <name evidence="3" type="ORF">ACFL6M_05030</name>
</gene>
<evidence type="ECO:0000256" key="1">
    <source>
        <dbReference type="SAM" id="SignalP"/>
    </source>
</evidence>
<dbReference type="Pfam" id="PF13229">
    <property type="entry name" value="Beta_helix"/>
    <property type="match status" value="1"/>
</dbReference>
<evidence type="ECO:0000313" key="3">
    <source>
        <dbReference type="EMBL" id="MFC1572946.1"/>
    </source>
</evidence>
<keyword evidence="1" id="KW-0732">Signal</keyword>
<dbReference type="Proteomes" id="UP001593833">
    <property type="component" value="Unassembled WGS sequence"/>
</dbReference>
<reference evidence="3 4" key="1">
    <citation type="submission" date="2024-09" db="EMBL/GenBank/DDBJ databases">
        <authorList>
            <person name="D'Angelo T."/>
        </authorList>
    </citation>
    <scope>NUCLEOTIDE SEQUENCE [LARGE SCALE GENOMIC DNA]</scope>
    <source>
        <strain evidence="3">SAG AM-320-E07</strain>
    </source>
</reference>
<feature type="signal peptide" evidence="1">
    <location>
        <begin position="1"/>
        <end position="24"/>
    </location>
</feature>